<dbReference type="AlphaFoldDB" id="A0AAW1PXA4"/>
<reference evidence="1 2" key="1">
    <citation type="journal article" date="2024" name="Nat. Commun.">
        <title>Phylogenomics reveals the evolutionary origins of lichenization in chlorophyte algae.</title>
        <authorList>
            <person name="Puginier C."/>
            <person name="Libourel C."/>
            <person name="Otte J."/>
            <person name="Skaloud P."/>
            <person name="Haon M."/>
            <person name="Grisel S."/>
            <person name="Petersen M."/>
            <person name="Berrin J.G."/>
            <person name="Delaux P.M."/>
            <person name="Dal Grande F."/>
            <person name="Keller J."/>
        </authorList>
    </citation>
    <scope>NUCLEOTIDE SEQUENCE [LARGE SCALE GENOMIC DNA]</scope>
    <source>
        <strain evidence="1 2">SAG 2043</strain>
    </source>
</reference>
<dbReference type="Proteomes" id="UP001489004">
    <property type="component" value="Unassembled WGS sequence"/>
</dbReference>
<dbReference type="SMART" id="SM00028">
    <property type="entry name" value="TPR"/>
    <property type="match status" value="3"/>
</dbReference>
<dbReference type="PANTHER" id="PTHR46014:SF1">
    <property type="entry name" value="TETRATRICOPEPTIDE REPEAT PROTEIN 1"/>
    <property type="match status" value="1"/>
</dbReference>
<dbReference type="InterPro" id="IPR052769">
    <property type="entry name" value="TPR_domain_protein"/>
</dbReference>
<evidence type="ECO:0000313" key="2">
    <source>
        <dbReference type="Proteomes" id="UP001489004"/>
    </source>
</evidence>
<dbReference type="SUPFAM" id="SSF48452">
    <property type="entry name" value="TPR-like"/>
    <property type="match status" value="1"/>
</dbReference>
<protein>
    <submittedName>
        <fullName evidence="1">Uncharacterized protein</fullName>
    </submittedName>
</protein>
<proteinExistence type="predicted"/>
<dbReference type="InterPro" id="IPR019734">
    <property type="entry name" value="TPR_rpt"/>
</dbReference>
<sequence>MQDLSDAEAHKQAGNILYGKGLWEQAAAKYTDALNACHTLQAPRNKAVYHANRAACWLHLDQPFMNKKALEDCTASQVADPTYVRPCLRRATIHENLGEWEPALEACDWVLELDPGNQAATEAVARIHQRRRQQREEAIAGDYRIPGPGILSRANCGGGLLTLTRKQYDKLMGYFCSGDCQMSYWERLVVRTALALHMGVTYNLAAILRTRLVHLAGHTLHHPLDQTPMEGMQLIDAHRLFITLRNPNPLVCAMGAMADLLTYEFAPDKSLLHRLPDRFLLHPEGKPFHPLPAQFIEERVKVGLREALGITVALADVPDYLRRSFGTISGMAEERWPTWSPAPSWSQRKAEDEFLTFYASLKLPWLQEAAFKMQAWGAEWPLHDNSLIADNPELVAKIHRQAVFECGRQWPEADRHEDHMDALRGCRILAGHMPYD</sequence>
<organism evidence="1 2">
    <name type="scientific">[Myrmecia] bisecta</name>
    <dbReference type="NCBI Taxonomy" id="41462"/>
    <lineage>
        <taxon>Eukaryota</taxon>
        <taxon>Viridiplantae</taxon>
        <taxon>Chlorophyta</taxon>
        <taxon>core chlorophytes</taxon>
        <taxon>Trebouxiophyceae</taxon>
        <taxon>Trebouxiales</taxon>
        <taxon>Trebouxiaceae</taxon>
        <taxon>Myrmecia</taxon>
    </lineage>
</organism>
<dbReference type="InterPro" id="IPR011990">
    <property type="entry name" value="TPR-like_helical_dom_sf"/>
</dbReference>
<dbReference type="EMBL" id="JALJOR010000008">
    <property type="protein sequence ID" value="KAK9813037.1"/>
    <property type="molecule type" value="Genomic_DNA"/>
</dbReference>
<accession>A0AAW1PXA4</accession>
<evidence type="ECO:0000313" key="1">
    <source>
        <dbReference type="EMBL" id="KAK9813037.1"/>
    </source>
</evidence>
<name>A0AAW1PXA4_9CHLO</name>
<keyword evidence="2" id="KW-1185">Reference proteome</keyword>
<gene>
    <name evidence="1" type="ORF">WJX72_007870</name>
</gene>
<dbReference type="PANTHER" id="PTHR46014">
    <property type="entry name" value="TETRATRICOPEPTIDE REPEAT PROTEIN 1"/>
    <property type="match status" value="1"/>
</dbReference>
<dbReference type="Gene3D" id="1.25.40.10">
    <property type="entry name" value="Tetratricopeptide repeat domain"/>
    <property type="match status" value="1"/>
</dbReference>
<comment type="caution">
    <text evidence="1">The sequence shown here is derived from an EMBL/GenBank/DDBJ whole genome shotgun (WGS) entry which is preliminary data.</text>
</comment>